<accession>A0A5C3P6N0</accession>
<dbReference type="AlphaFoldDB" id="A0A5C3P6N0"/>
<dbReference type="InParanoid" id="A0A5C3P6N0"/>
<feature type="compositionally biased region" description="Polar residues" evidence="1">
    <location>
        <begin position="24"/>
        <end position="44"/>
    </location>
</feature>
<sequence>MSSSSATSPSSPSCLQLSLDHGVTTHSGSPSYTEPQRVGDSQLNYEDLRRDHDYSSSAEPEPEPQTVVVKAPQSPSSSSSSFPLKPAVFPAKPTTPLVVPIPLGSRVEPDYVLRVMSQEKRGLSLAELCSAGEDGELQVDLWSIKKLVDWQDLCVCSQVPGPTVRVADVGREWPGAVLYLPGCPVPKTADRCFVYAKLVWYVLEHFLDWWTCEVQEHTSVESASRTGHAPGAVQLHQVFLVALRRRHIALDVYEWLPELELRL</sequence>
<feature type="region of interest" description="Disordered" evidence="1">
    <location>
        <begin position="1"/>
        <end position="84"/>
    </location>
</feature>
<evidence type="ECO:0000256" key="1">
    <source>
        <dbReference type="SAM" id="MobiDB-lite"/>
    </source>
</evidence>
<keyword evidence="3" id="KW-1185">Reference proteome</keyword>
<evidence type="ECO:0000313" key="2">
    <source>
        <dbReference type="EMBL" id="TFK85305.1"/>
    </source>
</evidence>
<protein>
    <submittedName>
        <fullName evidence="2">Uncharacterized protein</fullName>
    </submittedName>
</protein>
<organism evidence="2 3">
    <name type="scientific">Polyporus arcularius HHB13444</name>
    <dbReference type="NCBI Taxonomy" id="1314778"/>
    <lineage>
        <taxon>Eukaryota</taxon>
        <taxon>Fungi</taxon>
        <taxon>Dikarya</taxon>
        <taxon>Basidiomycota</taxon>
        <taxon>Agaricomycotina</taxon>
        <taxon>Agaricomycetes</taxon>
        <taxon>Polyporales</taxon>
        <taxon>Polyporaceae</taxon>
        <taxon>Polyporus</taxon>
    </lineage>
</organism>
<evidence type="ECO:0000313" key="3">
    <source>
        <dbReference type="Proteomes" id="UP000308197"/>
    </source>
</evidence>
<proteinExistence type="predicted"/>
<reference evidence="2 3" key="1">
    <citation type="journal article" date="2019" name="Nat. Ecol. Evol.">
        <title>Megaphylogeny resolves global patterns of mushroom evolution.</title>
        <authorList>
            <person name="Varga T."/>
            <person name="Krizsan K."/>
            <person name="Foldi C."/>
            <person name="Dima B."/>
            <person name="Sanchez-Garcia M."/>
            <person name="Sanchez-Ramirez S."/>
            <person name="Szollosi G.J."/>
            <person name="Szarkandi J.G."/>
            <person name="Papp V."/>
            <person name="Albert L."/>
            <person name="Andreopoulos W."/>
            <person name="Angelini C."/>
            <person name="Antonin V."/>
            <person name="Barry K.W."/>
            <person name="Bougher N.L."/>
            <person name="Buchanan P."/>
            <person name="Buyck B."/>
            <person name="Bense V."/>
            <person name="Catcheside P."/>
            <person name="Chovatia M."/>
            <person name="Cooper J."/>
            <person name="Damon W."/>
            <person name="Desjardin D."/>
            <person name="Finy P."/>
            <person name="Geml J."/>
            <person name="Haridas S."/>
            <person name="Hughes K."/>
            <person name="Justo A."/>
            <person name="Karasinski D."/>
            <person name="Kautmanova I."/>
            <person name="Kiss B."/>
            <person name="Kocsube S."/>
            <person name="Kotiranta H."/>
            <person name="LaButti K.M."/>
            <person name="Lechner B.E."/>
            <person name="Liimatainen K."/>
            <person name="Lipzen A."/>
            <person name="Lukacs Z."/>
            <person name="Mihaltcheva S."/>
            <person name="Morgado L.N."/>
            <person name="Niskanen T."/>
            <person name="Noordeloos M.E."/>
            <person name="Ohm R.A."/>
            <person name="Ortiz-Santana B."/>
            <person name="Ovrebo C."/>
            <person name="Racz N."/>
            <person name="Riley R."/>
            <person name="Savchenko A."/>
            <person name="Shiryaev A."/>
            <person name="Soop K."/>
            <person name="Spirin V."/>
            <person name="Szebenyi C."/>
            <person name="Tomsovsky M."/>
            <person name="Tulloss R.E."/>
            <person name="Uehling J."/>
            <person name="Grigoriev I.V."/>
            <person name="Vagvolgyi C."/>
            <person name="Papp T."/>
            <person name="Martin F.M."/>
            <person name="Miettinen O."/>
            <person name="Hibbett D.S."/>
            <person name="Nagy L.G."/>
        </authorList>
    </citation>
    <scope>NUCLEOTIDE SEQUENCE [LARGE SCALE GENOMIC DNA]</scope>
    <source>
        <strain evidence="2 3">HHB13444</strain>
    </source>
</reference>
<dbReference type="Proteomes" id="UP000308197">
    <property type="component" value="Unassembled WGS sequence"/>
</dbReference>
<name>A0A5C3P6N0_9APHY</name>
<feature type="compositionally biased region" description="Low complexity" evidence="1">
    <location>
        <begin position="1"/>
        <end position="19"/>
    </location>
</feature>
<dbReference type="EMBL" id="ML211261">
    <property type="protein sequence ID" value="TFK85305.1"/>
    <property type="molecule type" value="Genomic_DNA"/>
</dbReference>
<gene>
    <name evidence="2" type="ORF">K466DRAFT_664596</name>
</gene>